<organism evidence="5 6">
    <name type="scientific">Zongyangia hominis</name>
    <dbReference type="NCBI Taxonomy" id="2763677"/>
    <lineage>
        <taxon>Bacteria</taxon>
        <taxon>Bacillati</taxon>
        <taxon>Bacillota</taxon>
        <taxon>Clostridia</taxon>
        <taxon>Eubacteriales</taxon>
        <taxon>Oscillospiraceae</taxon>
        <taxon>Zongyangia</taxon>
    </lineage>
</organism>
<dbReference type="Pfam" id="PF05569">
    <property type="entry name" value="Peptidase_M56"/>
    <property type="match status" value="1"/>
</dbReference>
<feature type="region of interest" description="Disordered" evidence="1">
    <location>
        <begin position="355"/>
        <end position="389"/>
    </location>
</feature>
<gene>
    <name evidence="5" type="ORF">H8709_02535</name>
</gene>
<dbReference type="RefSeq" id="WP_262396796.1">
    <property type="nucleotide sequence ID" value="NZ_JACRTC010000001.1"/>
</dbReference>
<keyword evidence="2" id="KW-1133">Transmembrane helix</keyword>
<dbReference type="Gene3D" id="3.30.10.20">
    <property type="match status" value="1"/>
</dbReference>
<feature type="region of interest" description="Disordered" evidence="1">
    <location>
        <begin position="94"/>
        <end position="126"/>
    </location>
</feature>
<protein>
    <submittedName>
        <fullName evidence="5">PASTA domain-containing protein</fullName>
    </submittedName>
</protein>
<dbReference type="PANTHER" id="PTHR34978">
    <property type="entry name" value="POSSIBLE SENSOR-TRANSDUCER PROTEIN BLAR"/>
    <property type="match status" value="1"/>
</dbReference>
<proteinExistence type="predicted"/>
<dbReference type="CDD" id="cd06577">
    <property type="entry name" value="PASTA_pknB"/>
    <property type="match status" value="1"/>
</dbReference>
<accession>A0A926IA00</accession>
<reference evidence="5" key="1">
    <citation type="submission" date="2020-08" db="EMBL/GenBank/DDBJ databases">
        <title>Genome public.</title>
        <authorList>
            <person name="Liu C."/>
            <person name="Sun Q."/>
        </authorList>
    </citation>
    <scope>NUCLEOTIDE SEQUENCE</scope>
    <source>
        <strain evidence="5">NSJ-54</strain>
    </source>
</reference>
<keyword evidence="6" id="KW-1185">Reference proteome</keyword>
<dbReference type="PANTHER" id="PTHR34978:SF3">
    <property type="entry name" value="SLR0241 PROTEIN"/>
    <property type="match status" value="1"/>
</dbReference>
<dbReference type="Proteomes" id="UP000660861">
    <property type="component" value="Unassembled WGS sequence"/>
</dbReference>
<dbReference type="AlphaFoldDB" id="A0A926IA00"/>
<sequence>MERLFFMILNMSITASVAIVLVMLLRLLLKKRAPKWLTFAVWGIVLARLLLPFSVASPVSIFNVMPQTQRTEIIAPQAGGVSRMEFIYHPQVPSEGEGNLSGAPSGGQTNQTPPAKTPSGDTPAPSETRKFSWSLAAAIFWLSGVGLMLCMSLIFFVRIKLRLRTAVALRNRAIVKECVRIVGIRRKVQVYQSNLFTTPVVSGIIRPKIILPDYLNLENEAVLRYILIHELVHIRRQDMLTKLLSLLAATIHWFNPLVWVAFFLSGKDMESACDERVLSFAPEDIRTDYARSLLAMAIRQQNLPLAAGMVAFGESNVRTRIRDIMKYQKRTAVAVALAALILVASSCTLLSNAKPQEAPVSTPPAVTPVESGSSQSTSQPEGNQPEVKQEDYTPYLKEYVLYLDAGGNMGLFSSPEEISPDSYFVYAVGRLYNYFIDKRNFAEIYGEEFARKEIPASYQDEQYGYIYPQEEIEKAVMEHFDVSVEYLRSASSYLPERQGYAFLAGPGFGEQTEPIVTGVEKDGNLLHITYQVMTVAATYEVYDENGVHEEDEPARYLGSKTLTVQLTDGGFRYLSLQTSPPDVSAISSQLLQNYAARYEVAAHGDAFSSGESINLKSAYFYAVDKLLANGAAKEYAAYSDEVSADGYPLWLKCDIPAQRVYETAFEDFGVPVEAWAEGNFAANFVSYDPQTDTFAVLDSQPMTTDDTFVLEDAKDLGEGRIELIVSRKRGETTIDSHIYTFEVTTEEPGEEDSSPYAKVTAKFISCEDTRDISDMAVVPEVTGMPYQQAISVLYNAGFHCQPVPLGESWRLQGYVARMDPPAGSEKSRLTTVVQLYCEQRES</sequence>
<feature type="transmembrane region" description="Helical" evidence="2">
    <location>
        <begin position="36"/>
        <end position="56"/>
    </location>
</feature>
<dbReference type="InterPro" id="IPR008756">
    <property type="entry name" value="Peptidase_M56"/>
</dbReference>
<dbReference type="EMBL" id="JACRTC010000001">
    <property type="protein sequence ID" value="MBC8569701.1"/>
    <property type="molecule type" value="Genomic_DNA"/>
</dbReference>
<feature type="domain" description="PASTA" evidence="3">
    <location>
        <begin position="777"/>
        <end position="832"/>
    </location>
</feature>
<evidence type="ECO:0000259" key="4">
    <source>
        <dbReference type="Pfam" id="PF05569"/>
    </source>
</evidence>
<feature type="transmembrane region" description="Helical" evidence="2">
    <location>
        <begin position="243"/>
        <end position="264"/>
    </location>
</feature>
<dbReference type="CDD" id="cd07341">
    <property type="entry name" value="M56_BlaR1_MecR1_like"/>
    <property type="match status" value="1"/>
</dbReference>
<feature type="compositionally biased region" description="Polar residues" evidence="1">
    <location>
        <begin position="372"/>
        <end position="382"/>
    </location>
</feature>
<evidence type="ECO:0000259" key="3">
    <source>
        <dbReference type="Pfam" id="PF03793"/>
    </source>
</evidence>
<evidence type="ECO:0000313" key="5">
    <source>
        <dbReference type="EMBL" id="MBC8569701.1"/>
    </source>
</evidence>
<feature type="transmembrane region" description="Helical" evidence="2">
    <location>
        <begin position="133"/>
        <end position="157"/>
    </location>
</feature>
<evidence type="ECO:0000313" key="6">
    <source>
        <dbReference type="Proteomes" id="UP000660861"/>
    </source>
</evidence>
<keyword evidence="2" id="KW-0812">Transmembrane</keyword>
<comment type="caution">
    <text evidence="5">The sequence shown here is derived from an EMBL/GenBank/DDBJ whole genome shotgun (WGS) entry which is preliminary data.</text>
</comment>
<dbReference type="Pfam" id="PF03793">
    <property type="entry name" value="PASTA"/>
    <property type="match status" value="1"/>
</dbReference>
<evidence type="ECO:0000256" key="2">
    <source>
        <dbReference type="SAM" id="Phobius"/>
    </source>
</evidence>
<dbReference type="InterPro" id="IPR052173">
    <property type="entry name" value="Beta-lactam_resp_regulator"/>
</dbReference>
<feature type="domain" description="Peptidase M56" evidence="4">
    <location>
        <begin position="8"/>
        <end position="322"/>
    </location>
</feature>
<feature type="transmembrane region" description="Helical" evidence="2">
    <location>
        <begin position="6"/>
        <end position="29"/>
    </location>
</feature>
<keyword evidence="2" id="KW-0472">Membrane</keyword>
<dbReference type="InterPro" id="IPR005543">
    <property type="entry name" value="PASTA_dom"/>
</dbReference>
<evidence type="ECO:0000256" key="1">
    <source>
        <dbReference type="SAM" id="MobiDB-lite"/>
    </source>
</evidence>
<name>A0A926IA00_9FIRM</name>